<dbReference type="RefSeq" id="WP_188541952.1">
    <property type="nucleotide sequence ID" value="NZ_BMFT01000004.1"/>
</dbReference>
<dbReference type="Gene3D" id="3.40.50.1980">
    <property type="entry name" value="Nitrogenase molybdenum iron protein domain"/>
    <property type="match status" value="2"/>
</dbReference>
<evidence type="ECO:0000256" key="5">
    <source>
        <dbReference type="ARBA" id="ARBA00023015"/>
    </source>
</evidence>
<comment type="similarity">
    <text evidence="2">Belongs to the bacterial solute-binding protein 8 family.</text>
</comment>
<dbReference type="InterPro" id="IPR051313">
    <property type="entry name" value="Bact_iron-sidero_bind"/>
</dbReference>
<dbReference type="Pfam" id="PF01497">
    <property type="entry name" value="Peripla_BP_2"/>
    <property type="match status" value="1"/>
</dbReference>
<organism evidence="11 12">
    <name type="scientific">Paenibacillus segetis</name>
    <dbReference type="NCBI Taxonomy" id="1325360"/>
    <lineage>
        <taxon>Bacteria</taxon>
        <taxon>Bacillati</taxon>
        <taxon>Bacillota</taxon>
        <taxon>Bacilli</taxon>
        <taxon>Bacillales</taxon>
        <taxon>Paenibacillaceae</taxon>
        <taxon>Paenibacillus</taxon>
    </lineage>
</organism>
<evidence type="ECO:0000259" key="9">
    <source>
        <dbReference type="PROSITE" id="PS01124"/>
    </source>
</evidence>
<dbReference type="PROSITE" id="PS01124">
    <property type="entry name" value="HTH_ARAC_FAMILY_2"/>
    <property type="match status" value="1"/>
</dbReference>
<dbReference type="PRINTS" id="PR00032">
    <property type="entry name" value="HTHARAC"/>
</dbReference>
<keyword evidence="3" id="KW-0813">Transport</keyword>
<dbReference type="PROSITE" id="PS50983">
    <property type="entry name" value="FE_B12_PBP"/>
    <property type="match status" value="1"/>
</dbReference>
<feature type="domain" description="Fe/B12 periplasmic-binding" evidence="10">
    <location>
        <begin position="394"/>
        <end position="654"/>
    </location>
</feature>
<dbReference type="Proteomes" id="UP000659344">
    <property type="component" value="Unassembled WGS sequence"/>
</dbReference>
<reference evidence="12" key="1">
    <citation type="journal article" date="2019" name="Int. J. Syst. Evol. Microbiol.">
        <title>The Global Catalogue of Microorganisms (GCM) 10K type strain sequencing project: providing services to taxonomists for standard genome sequencing and annotation.</title>
        <authorList>
            <consortium name="The Broad Institute Genomics Platform"/>
            <consortium name="The Broad Institute Genome Sequencing Center for Infectious Disease"/>
            <person name="Wu L."/>
            <person name="Ma J."/>
        </authorList>
    </citation>
    <scope>NUCLEOTIDE SEQUENCE [LARGE SCALE GENOMIC DNA]</scope>
    <source>
        <strain evidence="12">CGMCC 1.12769</strain>
    </source>
</reference>
<dbReference type="SMART" id="SM00342">
    <property type="entry name" value="HTH_ARAC"/>
    <property type="match status" value="1"/>
</dbReference>
<protein>
    <recommendedName>
        <fullName evidence="13">Iron complex transport system substrate-binding protein</fullName>
    </recommendedName>
</protein>
<evidence type="ECO:0000256" key="8">
    <source>
        <dbReference type="SAM" id="MobiDB-lite"/>
    </source>
</evidence>
<evidence type="ECO:0000256" key="7">
    <source>
        <dbReference type="ARBA" id="ARBA00023163"/>
    </source>
</evidence>
<dbReference type="EMBL" id="BMFT01000004">
    <property type="protein sequence ID" value="GGH36334.1"/>
    <property type="molecule type" value="Genomic_DNA"/>
</dbReference>
<evidence type="ECO:0000256" key="2">
    <source>
        <dbReference type="ARBA" id="ARBA00008814"/>
    </source>
</evidence>
<sequence length="658" mass="74371">MNWEQYIQLWEHALIQPMDIRQVVITSAGRQQFLLPSSGFIYVVQGQATIWLDGDKHVTKRFYLLHAGKGSHIVVEVGQEQCTYFYILYKGSMPTKARKSIQKTYLMNNPFQLQYYCEPLAPVILYQHVESMHQGWHRGASLERFQVKIRLYQFVHELVRQFQLQGVTPKKTDLIEQIIQYIHEHYYEPITLESLAELWSYSIQYLSKQFKQRTGRSPIEYVIQTRMAKAKEIMMCSDVSIQEIAASVGYSDVFYFTRLFKKQVGITPSQYKSKVKLLGNSDSPWKVFISSMGNSGSSSYIDNDNRYQYRGEGENSMLRSTGSKIGLTLMLCFTLMLTACSNGGSNQTNSQGVAEGKANQGTEATQNGANHNTEDKGMRKISTVMGEVTIPTHPERVVVDWHLGQVLAVGVTPVGASKTLMDYAAFLKPFVPDSVQEIGRDGSISMEKVLDLSPDIIITWNKDDYENYSKIAPTVVFDTTEYSSIQEEITAMGDILGRQEEAKNWLADFDKRTEVARNKVKSVIPEDATLSIVDYVTVDKYLMVVGNTGERGGKAAYDILGLKPTPKVKSEIIDKKIDRLEVSWETVGDYVGDYLIVLTIEGKEPPQLPATWTQLDAVKNGRVIEVEMASYFAADSYSTLIQSEDIADKFTKLAETTK</sequence>
<evidence type="ECO:0000259" key="10">
    <source>
        <dbReference type="PROSITE" id="PS50983"/>
    </source>
</evidence>
<keyword evidence="5" id="KW-0805">Transcription regulation</keyword>
<keyword evidence="4" id="KW-0732">Signal</keyword>
<dbReference type="PROSITE" id="PS00041">
    <property type="entry name" value="HTH_ARAC_FAMILY_1"/>
    <property type="match status" value="1"/>
</dbReference>
<gene>
    <name evidence="11" type="ORF">GCM10008013_43150</name>
</gene>
<comment type="caution">
    <text evidence="11">The sequence shown here is derived from an EMBL/GenBank/DDBJ whole genome shotgun (WGS) entry which is preliminary data.</text>
</comment>
<dbReference type="PANTHER" id="PTHR30532">
    <property type="entry name" value="IRON III DICITRATE-BINDING PERIPLASMIC PROTEIN"/>
    <property type="match status" value="1"/>
</dbReference>
<dbReference type="Gene3D" id="1.10.10.60">
    <property type="entry name" value="Homeodomain-like"/>
    <property type="match status" value="2"/>
</dbReference>
<keyword evidence="6" id="KW-0238">DNA-binding</keyword>
<evidence type="ECO:0000313" key="11">
    <source>
        <dbReference type="EMBL" id="GGH36334.1"/>
    </source>
</evidence>
<dbReference type="InterPro" id="IPR018060">
    <property type="entry name" value="HTH_AraC"/>
</dbReference>
<evidence type="ECO:0008006" key="13">
    <source>
        <dbReference type="Google" id="ProtNLM"/>
    </source>
</evidence>
<accession>A0ABQ1YST6</accession>
<evidence type="ECO:0000256" key="6">
    <source>
        <dbReference type="ARBA" id="ARBA00023125"/>
    </source>
</evidence>
<dbReference type="InterPro" id="IPR009057">
    <property type="entry name" value="Homeodomain-like_sf"/>
</dbReference>
<comment type="subcellular location">
    <subcellularLocation>
        <location evidence="1">Cell envelope</location>
    </subcellularLocation>
</comment>
<dbReference type="InterPro" id="IPR020449">
    <property type="entry name" value="Tscrpt_reg_AraC-type_HTH"/>
</dbReference>
<evidence type="ECO:0000256" key="3">
    <source>
        <dbReference type="ARBA" id="ARBA00022448"/>
    </source>
</evidence>
<name>A0ABQ1YST6_9BACL</name>
<feature type="domain" description="HTH araC/xylS-type" evidence="9">
    <location>
        <begin position="176"/>
        <end position="274"/>
    </location>
</feature>
<evidence type="ECO:0000313" key="12">
    <source>
        <dbReference type="Proteomes" id="UP000659344"/>
    </source>
</evidence>
<keyword evidence="7" id="KW-0804">Transcription</keyword>
<keyword evidence="12" id="KW-1185">Reference proteome</keyword>
<feature type="compositionally biased region" description="Polar residues" evidence="8">
    <location>
        <begin position="359"/>
        <end position="371"/>
    </location>
</feature>
<dbReference type="Pfam" id="PF12833">
    <property type="entry name" value="HTH_18"/>
    <property type="match status" value="1"/>
</dbReference>
<dbReference type="SUPFAM" id="SSF46689">
    <property type="entry name" value="Homeodomain-like"/>
    <property type="match status" value="2"/>
</dbReference>
<dbReference type="InterPro" id="IPR018062">
    <property type="entry name" value="HTH_AraC-typ_CS"/>
</dbReference>
<proteinExistence type="inferred from homology"/>
<evidence type="ECO:0000256" key="1">
    <source>
        <dbReference type="ARBA" id="ARBA00004196"/>
    </source>
</evidence>
<dbReference type="PANTHER" id="PTHR30532:SF29">
    <property type="entry name" value="FE(3+) DICITRATE-BINDING PERIPLASMIC PROTEIN"/>
    <property type="match status" value="1"/>
</dbReference>
<feature type="region of interest" description="Disordered" evidence="8">
    <location>
        <begin position="346"/>
        <end position="377"/>
    </location>
</feature>
<evidence type="ECO:0000256" key="4">
    <source>
        <dbReference type="ARBA" id="ARBA00022729"/>
    </source>
</evidence>
<dbReference type="SUPFAM" id="SSF53807">
    <property type="entry name" value="Helical backbone' metal receptor"/>
    <property type="match status" value="1"/>
</dbReference>
<dbReference type="InterPro" id="IPR002491">
    <property type="entry name" value="ABC_transptr_periplasmic_BD"/>
</dbReference>